<keyword evidence="1" id="KW-0812">Transmembrane</keyword>
<accession>W0LGX9</accession>
<evidence type="ECO:0000313" key="3">
    <source>
        <dbReference type="Proteomes" id="UP000019030"/>
    </source>
</evidence>
<dbReference type="AlphaFoldDB" id="W0LGX9"/>
<organism evidence="2 3">
    <name type="scientific">Chania multitudinisentens RB-25</name>
    <dbReference type="NCBI Taxonomy" id="1441930"/>
    <lineage>
        <taxon>Bacteria</taxon>
        <taxon>Pseudomonadati</taxon>
        <taxon>Pseudomonadota</taxon>
        <taxon>Gammaproteobacteria</taxon>
        <taxon>Enterobacterales</taxon>
        <taxon>Yersiniaceae</taxon>
        <taxon>Chania</taxon>
    </lineage>
</organism>
<keyword evidence="1" id="KW-0472">Membrane</keyword>
<dbReference type="RefSeq" id="WP_024910274.1">
    <property type="nucleotide sequence ID" value="NZ_CP007044.2"/>
</dbReference>
<feature type="transmembrane region" description="Helical" evidence="1">
    <location>
        <begin position="55"/>
        <end position="72"/>
    </location>
</feature>
<dbReference type="EMBL" id="CP007044">
    <property type="protein sequence ID" value="AHG22991.1"/>
    <property type="molecule type" value="Genomic_DNA"/>
</dbReference>
<gene>
    <name evidence="2" type="ORF">Z042_23045</name>
</gene>
<sequence length="76" mass="8455">MSINGRKFTPEEQQEIADAIERNKEDSLRENNNFGMVFGVVWILTAILLAKTTELGLVISGVIGMTVGWFVASRLK</sequence>
<feature type="transmembrane region" description="Helical" evidence="1">
    <location>
        <begin position="32"/>
        <end position="49"/>
    </location>
</feature>
<proteinExistence type="predicted"/>
<dbReference type="HOGENOM" id="CLU_2652433_0_0_6"/>
<dbReference type="KEGG" id="sfo:Z042_23045"/>
<keyword evidence="1" id="KW-1133">Transmembrane helix</keyword>
<name>W0LGX9_9GAMM</name>
<protein>
    <submittedName>
        <fullName evidence="2">Uncharacterized protein</fullName>
    </submittedName>
</protein>
<evidence type="ECO:0000256" key="1">
    <source>
        <dbReference type="SAM" id="Phobius"/>
    </source>
</evidence>
<dbReference type="STRING" id="1441930.Z042_23045"/>
<dbReference type="Proteomes" id="UP000019030">
    <property type="component" value="Chromosome"/>
</dbReference>
<reference evidence="2 3" key="1">
    <citation type="submission" date="2014-01" db="EMBL/GenBank/DDBJ databases">
        <title>Isolation of Serratia multitudinisentens RB-25 from Ex-Landfill site.</title>
        <authorList>
            <person name="Robson E.H.J."/>
        </authorList>
    </citation>
    <scope>NUCLEOTIDE SEQUENCE [LARGE SCALE GENOMIC DNA]</scope>
    <source>
        <strain evidence="2 3">RB-25</strain>
    </source>
</reference>
<reference evidence="2 3" key="2">
    <citation type="submission" date="2015-03" db="EMBL/GenBank/DDBJ databases">
        <authorList>
            <person name="Chan K.-G."/>
        </authorList>
    </citation>
    <scope>NUCLEOTIDE SEQUENCE [LARGE SCALE GENOMIC DNA]</scope>
    <source>
        <strain evidence="2 3">RB-25</strain>
    </source>
</reference>
<keyword evidence="3" id="KW-1185">Reference proteome</keyword>
<evidence type="ECO:0000313" key="2">
    <source>
        <dbReference type="EMBL" id="AHG22991.1"/>
    </source>
</evidence>